<dbReference type="PANTHER" id="PTHR39426">
    <property type="entry name" value="HOMOLOGY TO DEATH-ON-CURING PROTEIN OF PHAGE P1"/>
    <property type="match status" value="1"/>
</dbReference>
<dbReference type="EMBL" id="JAHHGZ010000052">
    <property type="protein sequence ID" value="MBW4671701.1"/>
    <property type="molecule type" value="Genomic_DNA"/>
</dbReference>
<name>A0A951QTV1_9CYAN</name>
<dbReference type="Gene3D" id="1.20.120.1870">
    <property type="entry name" value="Fic/DOC protein, Fido domain"/>
    <property type="match status" value="1"/>
</dbReference>
<dbReference type="InterPro" id="IPR003812">
    <property type="entry name" value="Fido"/>
</dbReference>
<evidence type="ECO:0000259" key="1">
    <source>
        <dbReference type="PROSITE" id="PS51459"/>
    </source>
</evidence>
<evidence type="ECO:0000313" key="2">
    <source>
        <dbReference type="EMBL" id="MBW4671701.1"/>
    </source>
</evidence>
<sequence>MNFPNKFDVLAIHAQLIAATGGSEGLRDEGVLESALSATQNRLYYEQADLVTCAATYAYHLTKAHAFIDGNKRVAAAVTETFLETNGAKLNLSKAYTASRLYQMQKGHLGYRAPTGYSTKTRGVILLTTGIRKSCRGFDLYNRSKLMCA</sequence>
<dbReference type="InterPro" id="IPR006440">
    <property type="entry name" value="Doc"/>
</dbReference>
<dbReference type="NCBIfam" id="TIGR01550">
    <property type="entry name" value="DOC_P1"/>
    <property type="match status" value="1"/>
</dbReference>
<proteinExistence type="predicted"/>
<dbReference type="InterPro" id="IPR053737">
    <property type="entry name" value="Type_II_TA_Toxin"/>
</dbReference>
<dbReference type="InterPro" id="IPR036597">
    <property type="entry name" value="Fido-like_dom_sf"/>
</dbReference>
<dbReference type="Pfam" id="PF02661">
    <property type="entry name" value="Fic"/>
    <property type="match status" value="1"/>
</dbReference>
<feature type="domain" description="Fido" evidence="1">
    <location>
        <begin position="4"/>
        <end position="120"/>
    </location>
</feature>
<reference evidence="2" key="2">
    <citation type="journal article" date="2022" name="Microbiol. Resour. Announc.">
        <title>Metagenome Sequencing to Explore Phylogenomics of Terrestrial Cyanobacteria.</title>
        <authorList>
            <person name="Ward R.D."/>
            <person name="Stajich J.E."/>
            <person name="Johansen J.R."/>
            <person name="Huntemann M."/>
            <person name="Clum A."/>
            <person name="Foster B."/>
            <person name="Foster B."/>
            <person name="Roux S."/>
            <person name="Palaniappan K."/>
            <person name="Varghese N."/>
            <person name="Mukherjee S."/>
            <person name="Reddy T.B.K."/>
            <person name="Daum C."/>
            <person name="Copeland A."/>
            <person name="Chen I.A."/>
            <person name="Ivanova N.N."/>
            <person name="Kyrpides N.C."/>
            <person name="Shapiro N."/>
            <person name="Eloe-Fadrosh E.A."/>
            <person name="Pietrasiak N."/>
        </authorList>
    </citation>
    <scope>NUCLEOTIDE SEQUENCE</scope>
    <source>
        <strain evidence="2">GSE-NOS-MK-12-04C</strain>
    </source>
</reference>
<dbReference type="AlphaFoldDB" id="A0A951QTV1"/>
<dbReference type="PROSITE" id="PS51459">
    <property type="entry name" value="FIDO"/>
    <property type="match status" value="1"/>
</dbReference>
<organism evidence="2 3">
    <name type="scientific">Cyanomargarita calcarea GSE-NOS-MK-12-04C</name>
    <dbReference type="NCBI Taxonomy" id="2839659"/>
    <lineage>
        <taxon>Bacteria</taxon>
        <taxon>Bacillati</taxon>
        <taxon>Cyanobacteriota</taxon>
        <taxon>Cyanophyceae</taxon>
        <taxon>Nostocales</taxon>
        <taxon>Cyanomargaritaceae</taxon>
        <taxon>Cyanomargarita</taxon>
    </lineage>
</organism>
<accession>A0A951QTV1</accession>
<evidence type="ECO:0000313" key="3">
    <source>
        <dbReference type="Proteomes" id="UP000729701"/>
    </source>
</evidence>
<dbReference type="Proteomes" id="UP000729701">
    <property type="component" value="Unassembled WGS sequence"/>
</dbReference>
<protein>
    <submittedName>
        <fullName evidence="2">Type II toxin-antitoxin system death-on-curing family toxin</fullName>
    </submittedName>
</protein>
<dbReference type="SUPFAM" id="SSF140931">
    <property type="entry name" value="Fic-like"/>
    <property type="match status" value="1"/>
</dbReference>
<gene>
    <name evidence="2" type="ORF">KME60_30815</name>
</gene>
<dbReference type="PANTHER" id="PTHR39426:SF1">
    <property type="entry name" value="HOMOLOGY TO DEATH-ON-CURING PROTEIN OF PHAGE P1"/>
    <property type="match status" value="1"/>
</dbReference>
<reference evidence="2" key="1">
    <citation type="submission" date="2021-05" db="EMBL/GenBank/DDBJ databases">
        <authorList>
            <person name="Pietrasiak N."/>
            <person name="Ward R."/>
            <person name="Stajich J.E."/>
            <person name="Kurbessoian T."/>
        </authorList>
    </citation>
    <scope>NUCLEOTIDE SEQUENCE</scope>
    <source>
        <strain evidence="2">GSE-NOS-MK-12-04C</strain>
    </source>
</reference>
<comment type="caution">
    <text evidence="2">The sequence shown here is derived from an EMBL/GenBank/DDBJ whole genome shotgun (WGS) entry which is preliminary data.</text>
</comment>
<dbReference type="GO" id="GO:0016301">
    <property type="term" value="F:kinase activity"/>
    <property type="evidence" value="ECO:0007669"/>
    <property type="project" value="InterPro"/>
</dbReference>